<feature type="chain" id="PRO_5036764052" description="Secreted protein" evidence="1">
    <location>
        <begin position="25"/>
        <end position="127"/>
    </location>
</feature>
<accession>A0A967B7Z0</accession>
<dbReference type="Proteomes" id="UP000597459">
    <property type="component" value="Unassembled WGS sequence"/>
</dbReference>
<sequence>MNVRLLLPCLVLSVMGASAAMAQAAPENVPAAQLNKELDVLQVKPDEASDACISAMRELHDTQKKMPDEEDASSRDASDLAVAHDVLESNYETAIEMCGPDARRLCTTPQPSEKLVHACGILNAEDD</sequence>
<name>A0A967B7Z0_9PROT</name>
<keyword evidence="3" id="KW-1185">Reference proteome</keyword>
<gene>
    <name evidence="2" type="ORF">GOB87_07105</name>
</gene>
<organism evidence="2 3">
    <name type="scientific">Acetobacter estunensis</name>
    <dbReference type="NCBI Taxonomy" id="104097"/>
    <lineage>
        <taxon>Bacteria</taxon>
        <taxon>Pseudomonadati</taxon>
        <taxon>Pseudomonadota</taxon>
        <taxon>Alphaproteobacteria</taxon>
        <taxon>Acetobacterales</taxon>
        <taxon>Acetobacteraceae</taxon>
        <taxon>Acetobacter</taxon>
    </lineage>
</organism>
<evidence type="ECO:0000313" key="3">
    <source>
        <dbReference type="Proteomes" id="UP000597459"/>
    </source>
</evidence>
<evidence type="ECO:0008006" key="4">
    <source>
        <dbReference type="Google" id="ProtNLM"/>
    </source>
</evidence>
<dbReference type="RefSeq" id="WP_166314335.1">
    <property type="nucleotide sequence ID" value="NZ_JAHRDV010000008.1"/>
</dbReference>
<dbReference type="AlphaFoldDB" id="A0A967B7Z0"/>
<dbReference type="EMBL" id="WOTH01000011">
    <property type="protein sequence ID" value="NHO53731.1"/>
    <property type="molecule type" value="Genomic_DNA"/>
</dbReference>
<evidence type="ECO:0000256" key="1">
    <source>
        <dbReference type="SAM" id="SignalP"/>
    </source>
</evidence>
<feature type="signal peptide" evidence="1">
    <location>
        <begin position="1"/>
        <end position="24"/>
    </location>
</feature>
<evidence type="ECO:0000313" key="2">
    <source>
        <dbReference type="EMBL" id="NHO53731.1"/>
    </source>
</evidence>
<proteinExistence type="predicted"/>
<reference evidence="2" key="1">
    <citation type="submission" date="2019-11" db="EMBL/GenBank/DDBJ databases">
        <title>Description of new Acetobacter species.</title>
        <authorList>
            <person name="Cleenwerck I."/>
            <person name="Sombolestani A.S."/>
        </authorList>
    </citation>
    <scope>NUCLEOTIDE SEQUENCE</scope>
    <source>
        <strain evidence="2">LMG 1626</strain>
    </source>
</reference>
<protein>
    <recommendedName>
        <fullName evidence="4">Secreted protein</fullName>
    </recommendedName>
</protein>
<keyword evidence="1" id="KW-0732">Signal</keyword>
<comment type="caution">
    <text evidence="2">The sequence shown here is derived from an EMBL/GenBank/DDBJ whole genome shotgun (WGS) entry which is preliminary data.</text>
</comment>